<name>A0A2W7RD89_9BACT</name>
<reference evidence="1 2" key="1">
    <citation type="submission" date="2018-06" db="EMBL/GenBank/DDBJ databases">
        <title>Genomic Encyclopedia of Archaeal and Bacterial Type Strains, Phase II (KMG-II): from individual species to whole genera.</title>
        <authorList>
            <person name="Goeker M."/>
        </authorList>
    </citation>
    <scope>NUCLEOTIDE SEQUENCE [LARGE SCALE GENOMIC DNA]</scope>
    <source>
        <strain evidence="1 2">DSM 22686</strain>
    </source>
</reference>
<accession>A0A2W7RD89</accession>
<proteinExistence type="predicted"/>
<gene>
    <name evidence="1" type="ORF">LV84_03558</name>
</gene>
<evidence type="ECO:0000313" key="2">
    <source>
        <dbReference type="Proteomes" id="UP000249115"/>
    </source>
</evidence>
<dbReference type="AlphaFoldDB" id="A0A2W7RD89"/>
<dbReference type="EMBL" id="QKZU01000016">
    <property type="protein sequence ID" value="PZX52149.1"/>
    <property type="molecule type" value="Genomic_DNA"/>
</dbReference>
<comment type="caution">
    <text evidence="1">The sequence shown here is derived from an EMBL/GenBank/DDBJ whole genome shotgun (WGS) entry which is preliminary data.</text>
</comment>
<sequence>MLLFPYWQKDWNTKKNDFYRRDAKDTEFLSQSLIVYKGI</sequence>
<organism evidence="1 2">
    <name type="scientific">Algoriphagus ratkowskyi</name>
    <dbReference type="NCBI Taxonomy" id="57028"/>
    <lineage>
        <taxon>Bacteria</taxon>
        <taxon>Pseudomonadati</taxon>
        <taxon>Bacteroidota</taxon>
        <taxon>Cytophagia</taxon>
        <taxon>Cytophagales</taxon>
        <taxon>Cyclobacteriaceae</taxon>
        <taxon>Algoriphagus</taxon>
    </lineage>
</organism>
<protein>
    <submittedName>
        <fullName evidence="1">Uncharacterized protein</fullName>
    </submittedName>
</protein>
<evidence type="ECO:0000313" key="1">
    <source>
        <dbReference type="EMBL" id="PZX52149.1"/>
    </source>
</evidence>
<dbReference type="Proteomes" id="UP000249115">
    <property type="component" value="Unassembled WGS sequence"/>
</dbReference>